<proteinExistence type="predicted"/>
<protein>
    <submittedName>
        <fullName evidence="1">Uncharacterized protein</fullName>
    </submittedName>
</protein>
<dbReference type="AlphaFoldDB" id="A0A0D5A242"/>
<organism evidence="1">
    <name type="scientific">Prochlorococcus marinus str. P0902-H212</name>
    <dbReference type="NCBI Taxonomy" id="1620696"/>
    <lineage>
        <taxon>Bacteria</taxon>
        <taxon>Bacillati</taxon>
        <taxon>Cyanobacteriota</taxon>
        <taxon>Cyanophyceae</taxon>
        <taxon>Synechococcales</taxon>
        <taxon>Prochlorococcaceae</taxon>
        <taxon>Prochlorococcus</taxon>
    </lineage>
</organism>
<name>A0A0D5A242_PROMR</name>
<dbReference type="EMBL" id="KJ947870">
    <property type="protein sequence ID" value="AJW30572.1"/>
    <property type="molecule type" value="Genomic_DNA"/>
</dbReference>
<evidence type="ECO:0000313" key="1">
    <source>
        <dbReference type="EMBL" id="AJW30572.1"/>
    </source>
</evidence>
<sequence>MYYVDYLAMIASYFKPSLNSINGARKLRNDKKISVQEKNQNLIKPLLASICFLFCIILVPEKSSNLASICEKYNSSVACQVW</sequence>
<reference evidence="1" key="1">
    <citation type="submission" date="2014-06" db="EMBL/GenBank/DDBJ databases">
        <authorList>
            <person name="Berube P.M."/>
        </authorList>
    </citation>
    <scope>NUCLEOTIDE SEQUENCE</scope>
    <source>
        <strain evidence="1">P0902-H212</strain>
    </source>
</reference>
<gene>
    <name evidence="1" type="ORF">FA02_0306</name>
</gene>
<accession>A0A0D5A242</accession>